<dbReference type="InterPro" id="IPR050939">
    <property type="entry name" value="Olfactory_GPCR1"/>
</dbReference>
<keyword evidence="10 13" id="KW-0675">Receptor</keyword>
<evidence type="ECO:0000256" key="6">
    <source>
        <dbReference type="ARBA" id="ARBA00022989"/>
    </source>
</evidence>
<evidence type="ECO:0000256" key="7">
    <source>
        <dbReference type="ARBA" id="ARBA00023040"/>
    </source>
</evidence>
<evidence type="ECO:0000313" key="16">
    <source>
        <dbReference type="EMBL" id="CAJ0968137.1"/>
    </source>
</evidence>
<dbReference type="Proteomes" id="UP001176940">
    <property type="component" value="Unassembled WGS sequence"/>
</dbReference>
<keyword evidence="12 13" id="KW-0807">Transducer</keyword>
<comment type="caution">
    <text evidence="16">The sequence shown here is derived from an EMBL/GenBank/DDBJ whole genome shotgun (WGS) entry which is preliminary data.</text>
</comment>
<dbReference type="PROSITE" id="PS50262">
    <property type="entry name" value="G_PROTEIN_RECEP_F1_2"/>
    <property type="match status" value="1"/>
</dbReference>
<keyword evidence="3 14" id="KW-0716">Sensory transduction</keyword>
<evidence type="ECO:0000259" key="15">
    <source>
        <dbReference type="PROSITE" id="PS50262"/>
    </source>
</evidence>
<keyword evidence="2 14" id="KW-1003">Cell membrane</keyword>
<evidence type="ECO:0000256" key="5">
    <source>
        <dbReference type="ARBA" id="ARBA00022725"/>
    </source>
</evidence>
<feature type="transmembrane region" description="Helical" evidence="14">
    <location>
        <begin position="224"/>
        <end position="246"/>
    </location>
</feature>
<evidence type="ECO:0000256" key="1">
    <source>
        <dbReference type="ARBA" id="ARBA00004651"/>
    </source>
</evidence>
<dbReference type="PROSITE" id="PS00237">
    <property type="entry name" value="G_PROTEIN_RECEP_F1_1"/>
    <property type="match status" value="1"/>
</dbReference>
<dbReference type="InterPro" id="IPR000725">
    <property type="entry name" value="Olfact_rcpt"/>
</dbReference>
<keyword evidence="6 14" id="KW-1133">Transmembrane helix</keyword>
<reference evidence="16" key="1">
    <citation type="submission" date="2023-07" db="EMBL/GenBank/DDBJ databases">
        <authorList>
            <person name="Stuckert A."/>
        </authorList>
    </citation>
    <scope>NUCLEOTIDE SEQUENCE</scope>
</reference>
<feature type="domain" description="G-protein coupled receptors family 1 profile" evidence="15">
    <location>
        <begin position="61"/>
        <end position="310"/>
    </location>
</feature>
<keyword evidence="5 14" id="KW-0552">Olfaction</keyword>
<dbReference type="SUPFAM" id="SSF81321">
    <property type="entry name" value="Family A G protein-coupled receptor-like"/>
    <property type="match status" value="1"/>
</dbReference>
<evidence type="ECO:0000256" key="4">
    <source>
        <dbReference type="ARBA" id="ARBA00022692"/>
    </source>
</evidence>
<keyword evidence="9" id="KW-1015">Disulfide bond</keyword>
<dbReference type="PRINTS" id="PR00237">
    <property type="entry name" value="GPCRRHODOPSN"/>
</dbReference>
<feature type="transmembrane region" description="Helical" evidence="14">
    <location>
        <begin position="45"/>
        <end position="69"/>
    </location>
</feature>
<protein>
    <recommendedName>
        <fullName evidence="14">Olfactory receptor</fullName>
    </recommendedName>
</protein>
<keyword evidence="7 13" id="KW-0297">G-protein coupled receptor</keyword>
<dbReference type="PRINTS" id="PR00245">
    <property type="entry name" value="OLFACTORYR"/>
</dbReference>
<name>A0ABN9MND5_9NEOB</name>
<evidence type="ECO:0000256" key="8">
    <source>
        <dbReference type="ARBA" id="ARBA00023136"/>
    </source>
</evidence>
<evidence type="ECO:0000256" key="14">
    <source>
        <dbReference type="RuleBase" id="RU363047"/>
    </source>
</evidence>
<sequence length="336" mass="38442">MFLCDISRNLPVHFLIYYQIMQEINVSTVAVIHLLGLQDTHRVTFVVFFLFFVVYCLTVCGNLLIIALVSYSRILHTPMYFFLTQLSASDIILASDILPNILQAVVVKDNIISFTDCIAQFYFFDVSETADCLLLTVMCYDRYLAICQPLHYTRIMTPQFCLRMVIATWIASTSVVLIHTLTITKLDFCGLNIIDHFFCDLDPILKLSCSDITAVEIEVTMLSALLVGIPFFMIIISYVNILVTILQIPSITGRQKAFSTCSAHLFVVSMYYGTLLCVYLVPNSNQSWDVTKFLSLLYTVVTPLMNPIIYSLRNKDLRNAVEKVINEFYQFARNYR</sequence>
<dbReference type="EMBL" id="CAUEEQ010078963">
    <property type="protein sequence ID" value="CAJ0968137.1"/>
    <property type="molecule type" value="Genomic_DNA"/>
</dbReference>
<accession>A0ABN9MND5</accession>
<evidence type="ECO:0000256" key="11">
    <source>
        <dbReference type="ARBA" id="ARBA00023180"/>
    </source>
</evidence>
<feature type="transmembrane region" description="Helical" evidence="14">
    <location>
        <begin position="258"/>
        <end position="281"/>
    </location>
</feature>
<evidence type="ECO:0000313" key="17">
    <source>
        <dbReference type="Proteomes" id="UP001176940"/>
    </source>
</evidence>
<feature type="transmembrane region" description="Helical" evidence="14">
    <location>
        <begin position="160"/>
        <end position="181"/>
    </location>
</feature>
<keyword evidence="8 14" id="KW-0472">Membrane</keyword>
<dbReference type="PANTHER" id="PTHR24242:SF253">
    <property type="entry name" value="OLFACTORY RECEPTOR-RELATED"/>
    <property type="match status" value="1"/>
</dbReference>
<dbReference type="Gene3D" id="1.20.1070.10">
    <property type="entry name" value="Rhodopsin 7-helix transmembrane proteins"/>
    <property type="match status" value="1"/>
</dbReference>
<comment type="similarity">
    <text evidence="13">Belongs to the G-protein coupled receptor 1 family.</text>
</comment>
<feature type="transmembrane region" description="Helical" evidence="14">
    <location>
        <begin position="293"/>
        <end position="312"/>
    </location>
</feature>
<evidence type="ECO:0000256" key="13">
    <source>
        <dbReference type="RuleBase" id="RU000688"/>
    </source>
</evidence>
<evidence type="ECO:0000256" key="12">
    <source>
        <dbReference type="ARBA" id="ARBA00023224"/>
    </source>
</evidence>
<keyword evidence="17" id="KW-1185">Reference proteome</keyword>
<gene>
    <name evidence="16" type="ORF">RIMI_LOCUS22826994</name>
</gene>
<evidence type="ECO:0000256" key="9">
    <source>
        <dbReference type="ARBA" id="ARBA00023157"/>
    </source>
</evidence>
<dbReference type="InterPro" id="IPR017452">
    <property type="entry name" value="GPCR_Rhodpsn_7TM"/>
</dbReference>
<evidence type="ECO:0000256" key="10">
    <source>
        <dbReference type="ARBA" id="ARBA00023170"/>
    </source>
</evidence>
<keyword evidence="4 13" id="KW-0812">Transmembrane</keyword>
<dbReference type="PANTHER" id="PTHR24242">
    <property type="entry name" value="G-PROTEIN COUPLED RECEPTOR"/>
    <property type="match status" value="1"/>
</dbReference>
<keyword evidence="11" id="KW-0325">Glycoprotein</keyword>
<evidence type="ECO:0000256" key="3">
    <source>
        <dbReference type="ARBA" id="ARBA00022606"/>
    </source>
</evidence>
<evidence type="ECO:0000256" key="2">
    <source>
        <dbReference type="ARBA" id="ARBA00022475"/>
    </source>
</evidence>
<dbReference type="InterPro" id="IPR000276">
    <property type="entry name" value="GPCR_Rhodpsn"/>
</dbReference>
<dbReference type="Pfam" id="PF13853">
    <property type="entry name" value="7tm_4"/>
    <property type="match status" value="1"/>
</dbReference>
<organism evidence="16 17">
    <name type="scientific">Ranitomeya imitator</name>
    <name type="common">mimic poison frog</name>
    <dbReference type="NCBI Taxonomy" id="111125"/>
    <lineage>
        <taxon>Eukaryota</taxon>
        <taxon>Metazoa</taxon>
        <taxon>Chordata</taxon>
        <taxon>Craniata</taxon>
        <taxon>Vertebrata</taxon>
        <taxon>Euteleostomi</taxon>
        <taxon>Amphibia</taxon>
        <taxon>Batrachia</taxon>
        <taxon>Anura</taxon>
        <taxon>Neobatrachia</taxon>
        <taxon>Hyloidea</taxon>
        <taxon>Dendrobatidae</taxon>
        <taxon>Dendrobatinae</taxon>
        <taxon>Ranitomeya</taxon>
    </lineage>
</organism>
<proteinExistence type="inferred from homology"/>
<comment type="subcellular location">
    <subcellularLocation>
        <location evidence="1 14">Cell membrane</location>
        <topology evidence="1 14">Multi-pass membrane protein</topology>
    </subcellularLocation>
</comment>